<dbReference type="InterPro" id="IPR016187">
    <property type="entry name" value="CTDL_fold"/>
</dbReference>
<dbReference type="Gene3D" id="3.10.100.10">
    <property type="entry name" value="Mannose-Binding Protein A, subunit A"/>
    <property type="match status" value="1"/>
</dbReference>
<dbReference type="SUPFAM" id="SSF49785">
    <property type="entry name" value="Galactose-binding domain-like"/>
    <property type="match status" value="1"/>
</dbReference>
<feature type="region of interest" description="Disordered" evidence="1">
    <location>
        <begin position="372"/>
        <end position="396"/>
    </location>
</feature>
<dbReference type="InterPro" id="IPR050111">
    <property type="entry name" value="C-type_lectin/snaclec_domain"/>
</dbReference>
<dbReference type="PROSITE" id="PS50041">
    <property type="entry name" value="C_TYPE_LECTIN_2"/>
    <property type="match status" value="1"/>
</dbReference>
<feature type="domain" description="C-type lectin" evidence="3">
    <location>
        <begin position="285"/>
        <end position="417"/>
    </location>
</feature>
<protein>
    <recommendedName>
        <fullName evidence="3">C-type lectin domain-containing protein</fullName>
    </recommendedName>
</protein>
<evidence type="ECO:0000256" key="1">
    <source>
        <dbReference type="SAM" id="MobiDB-lite"/>
    </source>
</evidence>
<evidence type="ECO:0000259" key="3">
    <source>
        <dbReference type="PROSITE" id="PS50041"/>
    </source>
</evidence>
<name>A0A835XU45_9CHLO</name>
<keyword evidence="2" id="KW-0812">Transmembrane</keyword>
<comment type="caution">
    <text evidence="4">The sequence shown here is derived from an EMBL/GenBank/DDBJ whole genome shotgun (WGS) entry which is preliminary data.</text>
</comment>
<dbReference type="CDD" id="cd00037">
    <property type="entry name" value="CLECT"/>
    <property type="match status" value="1"/>
</dbReference>
<keyword evidence="2" id="KW-1133">Transmembrane helix</keyword>
<dbReference type="InterPro" id="IPR008979">
    <property type="entry name" value="Galactose-bd-like_sf"/>
</dbReference>
<feature type="region of interest" description="Disordered" evidence="1">
    <location>
        <begin position="2711"/>
        <end position="2749"/>
    </location>
</feature>
<accession>A0A835XU45</accession>
<organism evidence="4 5">
    <name type="scientific">Edaphochlamys debaryana</name>
    <dbReference type="NCBI Taxonomy" id="47281"/>
    <lineage>
        <taxon>Eukaryota</taxon>
        <taxon>Viridiplantae</taxon>
        <taxon>Chlorophyta</taxon>
        <taxon>core chlorophytes</taxon>
        <taxon>Chlorophyceae</taxon>
        <taxon>CS clade</taxon>
        <taxon>Chlamydomonadales</taxon>
        <taxon>Chlamydomonadales incertae sedis</taxon>
        <taxon>Edaphochlamys</taxon>
    </lineage>
</organism>
<keyword evidence="5" id="KW-1185">Reference proteome</keyword>
<dbReference type="InterPro" id="IPR001304">
    <property type="entry name" value="C-type_lectin-like"/>
</dbReference>
<dbReference type="OrthoDB" id="544772at2759"/>
<evidence type="ECO:0000256" key="2">
    <source>
        <dbReference type="SAM" id="Phobius"/>
    </source>
</evidence>
<evidence type="ECO:0000313" key="5">
    <source>
        <dbReference type="Proteomes" id="UP000612055"/>
    </source>
</evidence>
<sequence length="2804" mass="302709">MQLPEPFAVARIALYSASTLRNAEIRIGISPIANASAVPNVNPLAWKQPSTLTIPSPLFFVSLNRPMVGSWVTLQHFWDASLSANGMFLTLAEVEVYGTYTNLALGGPAYAATTLSPAAVCPGYECSPGLAVDGRLSTSDRSYFYHNVGQTNINPWFSVYLGSMASISLVRFTIRISYGAELIRNAELRIGNANVSAGAKLTDNPLMWRQPASLVFSSAPNDIPFSIPVVGSWVTLQAFPVNSSQVMWYYIEEIQVYGSKIDVDAPMPLPSIYDLHMNIAAQIVRGSFVYTLITDPSLRVTWTQAQIICSFVPGLPAGSLATVQSAEDMQAFRSLAALAELDAPSVWVGYADFLSPDAPYWQNGNLDGAAQAGSWTSVPASGPGGEPASCGYIDPSPGAGSPLRRAPCSSRFGMLCMARRSNQQAAVVELSGDGLPDLMVLTKCPFDSGASLIGFQQPSPPSLAIADDKVVRPAFTSRACGDGVPYWGVEECDLGEANGAPGSMCAGVDLSTYFFNFQYRECQIQTSLVVRASAQQALITLGNKNSELKHLGVDYTLYGQARRYRLDPSDTDPLLLPGFSRVSLENSAGANQPIRVHKGQALTPGTPFQYRAFLTTTLRRGVSPDWSNVEAAAMNDNSFTTFTTSCGCSPDNPGGQPVNLTVEQRFSTIDWTVGSACESSVSVTRSMLDPITGRPVRNITVAQLGIGLACGTEYRPSKAELDEDIVRDSLQIGLTYRYCIVVASAASTMYFLDASRPADLMRFVSEPMCRDITIQWSGEVKGEVRTRFDTPAPGVRLSARLVGSPYVVSTVTDDSGRYALTLQSDVPSCDPIVAPEKCGSQTVQLVASARTKLRSGRIVSHVFSINGRAGGRQTIALQHMQVADAVRILDESTLPITGSVQWPGTELNFGYDQSRGCAIRDARVCALGAKDNTTIACSTSDQDGRFLVAAGIGSVVFLQVKWANHSFVINLPPNIKAENGVFEVDAPVYDVDIRDTETRTLQVGLVGGLCEYGLGTMTLQFTAYECELQSSQRAINRRISIVSAYETFTLPALAWDVSFVVLTDPIPGMDPETVRTYLTVTNQITQFANLTGDRSEGDGAPPVIKYTFLAPNEIEVDVCKDYQGNYIRCGGFRLDSVCPSSAAAVTAQRIYSAWSLPDTALVKKDALLLRRAASYKARVRLFQRYGRLRCDIVDSAVLIQDSISGEVDSNACSVSKKGCLRQVQLSDRYNTSEFAYDIVPFGPNFGAETAYAVQMSIEASSTGWPSRQFYLFAIVEGSVSREGSGYIEIPIPVPLLILRDPPGDGSFAKLESSVSTAVKLSTIGTDKSTCGGTGNPEVLQKALIWNLINAIPFSKFTRVTDIGNALKKAKGMAEKASKIAKTATSVFEKYSAIASKGITKATKVVPLAKPTVGKAGRRGAIFINEAGKVVVQEPGMLRKAWIYAKSVPLTAGEHIVKKFDKLDPKALASDVFRDVIDYKSWLGWTKYHDRVEDAENDNLGGSRPDSPDGLLLGRGAGLSFRTPGTRMEMLKAMFNYAGVPVDPGTLGAMAAEVDLLDPTQTEELFARLVKRYDDVSNNVTNVADMPWYPKVDMKAMTVLFNTDPYGMGVGNDDWSKKDSKVPAEYRPSSATFELNPSGINKIFPQCSKSTLGVGYNIDISGCAGLGFMVCLPAVRDRGTAGIMSEQAYYNEEGEESYYKLTISRTEGFSTPEESTPELTGEGGDMILAPTFAITFNLQDTLEFNVGTCAARTVMGIPSVWHIRNVIIPELQRSLESESAKPPTQRNSTMLSNIQQGLSGWKDILKVHKDLTETARQRDEDLPNYVVGKQEVNGLVQGTVESVWHRALDDSPYRNGEAFEGRSIDHNRLEASAVWKQGYFEGPEKLQQLMLRTQKYMDNSSAFGNRVINPYQRAAVGGVVAGKQLDMLGNTYNREFNTFSFSGGGGSYTYQLRTQSTLSTKVAFSISFKDMFGFQGGGQGGTGVWLENYEENQYGFELEFNSQLLQETERERIVTFTLKDKDVGDSFLLKIKPDMAFGTPMFDLQAGRSKCPHEPGTLAREDINVRVVGNNVQTNVKQGEDALYELLLENASDTDEKVAFELGPDLASNSNGMFLQIMGAPWVSPVPFTLAGPKAKQTKALVTARCGPRYVNATVSIAASSTCNQGEFSRTNLTLLCFSRCPMAQWPTAWPTVQPLIYNRSDSAVKANISLTLFNPAYTIQKWNTHPRLAGNTTMIVVEYTSPTKDGGVWRQVRNATGVVDFADIEDPAYGYASTQWAAWQGLDDGEYLLRYVVYCDVDTGGGSDSYYPGSPIRMLVDTTSPFPVVNSLTPTMTYLPGSPIFVDFSESLDCRVPYTFGVLATYGDASGNYTVPSVYLVPSCDGRRITLTWDPINAGVYLVSGRVFNIIIANVADMAGNNITRPVNINFVVASPNARAAVSLTLALGPSSGTRRRLLSAEGAQESTFRLPGFGEGGAVTPQELLEEEAFRRGEDMVAFLDRLEARREASNQRLIAVVNEAIQECWSEDVGRIQLAKAAAGTAAQPGAETRVAGAANAAGSEAERTLGSAVLPAGYPRALVAATDAVRDVVRSFTLLEITAVGDEDAGASAATTGSLLADMLRDQSSCLYGKLDEQIGTVRGISVPASLAEQALEDASEEELEEALVEGAVRAHQLGLAAAWEAHVREHEVNAVEPLRRLLSAGGDMAASHLGAGRHGVQAADTHPDASTAAGEDAEGVALPTAPSSDASSSGLTRVSAQFMSSNPSVPSIMFVVFISNAFVIGAIMLVLTARRSRLGAHNSAAHSK</sequence>
<keyword evidence="2" id="KW-0472">Membrane</keyword>
<dbReference type="Gene3D" id="2.60.120.260">
    <property type="entry name" value="Galactose-binding domain-like"/>
    <property type="match status" value="1"/>
</dbReference>
<gene>
    <name evidence="4" type="ORF">HYH03_011716</name>
</gene>
<dbReference type="EMBL" id="JAEHOE010000069">
    <property type="protein sequence ID" value="KAG2489765.1"/>
    <property type="molecule type" value="Genomic_DNA"/>
</dbReference>
<dbReference type="SUPFAM" id="SSF56436">
    <property type="entry name" value="C-type lectin-like"/>
    <property type="match status" value="1"/>
</dbReference>
<evidence type="ECO:0000313" key="4">
    <source>
        <dbReference type="EMBL" id="KAG2489765.1"/>
    </source>
</evidence>
<dbReference type="InterPro" id="IPR016186">
    <property type="entry name" value="C-type_lectin-like/link_sf"/>
</dbReference>
<proteinExistence type="predicted"/>
<reference evidence="4" key="1">
    <citation type="journal article" date="2020" name="bioRxiv">
        <title>Comparative genomics of Chlamydomonas.</title>
        <authorList>
            <person name="Craig R.J."/>
            <person name="Hasan A.R."/>
            <person name="Ness R.W."/>
            <person name="Keightley P.D."/>
        </authorList>
    </citation>
    <scope>NUCLEOTIDE SEQUENCE</scope>
    <source>
        <strain evidence="4">CCAP 11/70</strain>
    </source>
</reference>
<feature type="transmembrane region" description="Helical" evidence="2">
    <location>
        <begin position="2768"/>
        <end position="2789"/>
    </location>
</feature>
<dbReference type="PANTHER" id="PTHR22803">
    <property type="entry name" value="MANNOSE, PHOSPHOLIPASE, LECTIN RECEPTOR RELATED"/>
    <property type="match status" value="1"/>
</dbReference>
<dbReference type="Proteomes" id="UP000612055">
    <property type="component" value="Unassembled WGS sequence"/>
</dbReference>